<dbReference type="Proteomes" id="UP000190827">
    <property type="component" value="Unassembled WGS sequence"/>
</dbReference>
<evidence type="ECO:0000313" key="2">
    <source>
        <dbReference type="EMBL" id="SKC69914.1"/>
    </source>
</evidence>
<evidence type="ECO:0000313" key="3">
    <source>
        <dbReference type="Proteomes" id="UP000190827"/>
    </source>
</evidence>
<organism evidence="2 3">
    <name type="scientific">Plantibacter cousiniae</name>
    <name type="common">nom. nud.</name>
    <dbReference type="NCBI Taxonomy" id="199709"/>
    <lineage>
        <taxon>Bacteria</taxon>
        <taxon>Bacillati</taxon>
        <taxon>Actinomycetota</taxon>
        <taxon>Actinomycetes</taxon>
        <taxon>Micrococcales</taxon>
        <taxon>Microbacteriaceae</taxon>
        <taxon>Plantibacter</taxon>
    </lineage>
</organism>
<accession>A0ABY1LRM7</accession>
<evidence type="ECO:0000256" key="1">
    <source>
        <dbReference type="SAM" id="Phobius"/>
    </source>
</evidence>
<sequence length="101" mass="10336">MSQALRTSTARLGSGARATLELVAAAMAGEGHLDAPGADGTPRRRPAELALRRLPALVAVLLLAAVVLTVIGVLMVLTLAVRLVSSAVSALGPRQRLVAIH</sequence>
<keyword evidence="1" id="KW-0812">Transmembrane</keyword>
<keyword evidence="3" id="KW-1185">Reference proteome</keyword>
<keyword evidence="1" id="KW-0472">Membrane</keyword>
<dbReference type="EMBL" id="FUZO01000002">
    <property type="protein sequence ID" value="SKC69914.1"/>
    <property type="molecule type" value="Genomic_DNA"/>
</dbReference>
<gene>
    <name evidence="2" type="ORF">SAMN06295973_3040</name>
</gene>
<keyword evidence="1" id="KW-1133">Transmembrane helix</keyword>
<protein>
    <submittedName>
        <fullName evidence="2">Uncharacterized protein</fullName>
    </submittedName>
</protein>
<comment type="caution">
    <text evidence="2">The sequence shown here is derived from an EMBL/GenBank/DDBJ whole genome shotgun (WGS) entry which is preliminary data.</text>
</comment>
<feature type="transmembrane region" description="Helical" evidence="1">
    <location>
        <begin position="54"/>
        <end position="81"/>
    </location>
</feature>
<proteinExistence type="predicted"/>
<name>A0ABY1LRM7_9MICO</name>
<reference evidence="2 3" key="1">
    <citation type="submission" date="2017-02" db="EMBL/GenBank/DDBJ databases">
        <authorList>
            <person name="Varghese N."/>
            <person name="Submissions S."/>
        </authorList>
    </citation>
    <scope>NUCLEOTIDE SEQUENCE [LARGE SCALE GENOMIC DNA]</scope>
    <source>
        <strain evidence="2 3">VKM Ac-1787</strain>
    </source>
</reference>